<dbReference type="Proteomes" id="UP000637578">
    <property type="component" value="Unassembled WGS sequence"/>
</dbReference>
<accession>A0A8J3CFJ5</accession>
<dbReference type="SUPFAM" id="SSF160424">
    <property type="entry name" value="BH3703-like"/>
    <property type="match status" value="1"/>
</dbReference>
<comment type="caution">
    <text evidence="2">The sequence shown here is derived from an EMBL/GenBank/DDBJ whole genome shotgun (WGS) entry which is preliminary data.</text>
</comment>
<keyword evidence="3" id="KW-1185">Reference proteome</keyword>
<organism evidence="2 3">
    <name type="scientific">Longimycelium tulufanense</name>
    <dbReference type="NCBI Taxonomy" id="907463"/>
    <lineage>
        <taxon>Bacteria</taxon>
        <taxon>Bacillati</taxon>
        <taxon>Actinomycetota</taxon>
        <taxon>Actinomycetes</taxon>
        <taxon>Pseudonocardiales</taxon>
        <taxon>Pseudonocardiaceae</taxon>
        <taxon>Longimycelium</taxon>
    </lineage>
</organism>
<dbReference type="InterPro" id="IPR036170">
    <property type="entry name" value="YezG-like_sf"/>
</dbReference>
<gene>
    <name evidence="2" type="ORF">GCM10012275_32800</name>
</gene>
<reference evidence="2" key="2">
    <citation type="submission" date="2020-09" db="EMBL/GenBank/DDBJ databases">
        <authorList>
            <person name="Sun Q."/>
            <person name="Zhou Y."/>
        </authorList>
    </citation>
    <scope>NUCLEOTIDE SEQUENCE</scope>
    <source>
        <strain evidence="2">CGMCC 4.5737</strain>
    </source>
</reference>
<evidence type="ECO:0000313" key="2">
    <source>
        <dbReference type="EMBL" id="GGM59092.1"/>
    </source>
</evidence>
<evidence type="ECO:0000256" key="1">
    <source>
        <dbReference type="SAM" id="MobiDB-lite"/>
    </source>
</evidence>
<dbReference type="EMBL" id="BMMK01000014">
    <property type="protein sequence ID" value="GGM59092.1"/>
    <property type="molecule type" value="Genomic_DNA"/>
</dbReference>
<dbReference type="RefSeq" id="WP_189058548.1">
    <property type="nucleotide sequence ID" value="NZ_BMMK01000014.1"/>
</dbReference>
<protein>
    <submittedName>
        <fullName evidence="2">Uncharacterized protein</fullName>
    </submittedName>
</protein>
<name>A0A8J3CFJ5_9PSEU</name>
<sequence>MHEPQHPDLDTDDAPTTGEDDRSEELLQVIGSGLLGIAPAGWRRIDLKATMASSVHDLALTVVMEDGTTAGFATPPQVTSAAVELRQLMYQPGLGTWFSMRYTMDPPSRFHVSFNFDHDPLWNPPVPATVLAQDLEAFPRDDEHVPGWLRARLAGQRDASAPV</sequence>
<reference evidence="2" key="1">
    <citation type="journal article" date="2014" name="Int. J. Syst. Evol. Microbiol.">
        <title>Complete genome sequence of Corynebacterium casei LMG S-19264T (=DSM 44701T), isolated from a smear-ripened cheese.</title>
        <authorList>
            <consortium name="US DOE Joint Genome Institute (JGI-PGF)"/>
            <person name="Walter F."/>
            <person name="Albersmeier A."/>
            <person name="Kalinowski J."/>
            <person name="Ruckert C."/>
        </authorList>
    </citation>
    <scope>NUCLEOTIDE SEQUENCE</scope>
    <source>
        <strain evidence="2">CGMCC 4.5737</strain>
    </source>
</reference>
<evidence type="ECO:0000313" key="3">
    <source>
        <dbReference type="Proteomes" id="UP000637578"/>
    </source>
</evidence>
<feature type="region of interest" description="Disordered" evidence="1">
    <location>
        <begin position="1"/>
        <end position="21"/>
    </location>
</feature>
<proteinExistence type="predicted"/>
<dbReference type="AlphaFoldDB" id="A0A8J3CFJ5"/>